<dbReference type="EMBL" id="FNDX01000007">
    <property type="protein sequence ID" value="SDI66114.1"/>
    <property type="molecule type" value="Genomic_DNA"/>
</dbReference>
<name>A0A1G8MDV3_9BACL</name>
<keyword evidence="2" id="KW-1185">Reference proteome</keyword>
<evidence type="ECO:0008006" key="3">
    <source>
        <dbReference type="Google" id="ProtNLM"/>
    </source>
</evidence>
<dbReference type="Pfam" id="PF08819">
    <property type="entry name" value="DUF1802"/>
    <property type="match status" value="1"/>
</dbReference>
<gene>
    <name evidence="1" type="ORF">SAMN05216192_10779</name>
</gene>
<evidence type="ECO:0000313" key="2">
    <source>
        <dbReference type="Proteomes" id="UP000199050"/>
    </source>
</evidence>
<dbReference type="AlphaFoldDB" id="A0A1G8MDV3"/>
<dbReference type="InterPro" id="IPR014923">
    <property type="entry name" value="DUF1802"/>
</dbReference>
<dbReference type="OrthoDB" id="9808776at2"/>
<dbReference type="STRING" id="1174501.SAMN05216192_10779"/>
<dbReference type="PIRSF" id="PIRSF018957">
    <property type="entry name" value="UCP018957"/>
    <property type="match status" value="1"/>
</dbReference>
<organism evidence="1 2">
    <name type="scientific">Paenibacillus typhae</name>
    <dbReference type="NCBI Taxonomy" id="1174501"/>
    <lineage>
        <taxon>Bacteria</taxon>
        <taxon>Bacillati</taxon>
        <taxon>Bacillota</taxon>
        <taxon>Bacilli</taxon>
        <taxon>Bacillales</taxon>
        <taxon>Paenibacillaceae</taxon>
        <taxon>Paenibacillus</taxon>
    </lineage>
</organism>
<sequence length="191" mass="21516">MNINPVALKEWASAVHALAGGQQIILLRKGGIAEETRRFELKSHSFFLYPTYEHQREELLKESYRPLVAQTLADEAAGGGGTVSLAAYAEAADDIEVRDLEQLELLYPFHIWSEQLAAERLRWKAKEPLHVLLLRVYVSEAAATIPVLPEYSGCRSWIELKDAPPEQQWKPVLSDSEFECRRSEILSALGS</sequence>
<dbReference type="InterPro" id="IPR008307">
    <property type="entry name" value="UCP018957"/>
</dbReference>
<reference evidence="2" key="1">
    <citation type="submission" date="2016-10" db="EMBL/GenBank/DDBJ databases">
        <authorList>
            <person name="Varghese N."/>
            <person name="Submissions S."/>
        </authorList>
    </citation>
    <scope>NUCLEOTIDE SEQUENCE [LARGE SCALE GENOMIC DNA]</scope>
    <source>
        <strain evidence="2">CGMCC 1.11012</strain>
    </source>
</reference>
<dbReference type="Proteomes" id="UP000199050">
    <property type="component" value="Unassembled WGS sequence"/>
</dbReference>
<evidence type="ECO:0000313" key="1">
    <source>
        <dbReference type="EMBL" id="SDI66114.1"/>
    </source>
</evidence>
<proteinExistence type="predicted"/>
<dbReference type="RefSeq" id="WP_090713731.1">
    <property type="nucleotide sequence ID" value="NZ_CBCSKY010000012.1"/>
</dbReference>
<protein>
    <recommendedName>
        <fullName evidence="3">DUF1802 family protein</fullName>
    </recommendedName>
</protein>
<accession>A0A1G8MDV3</accession>